<protein>
    <submittedName>
        <fullName evidence="1">Uncharacterized protein</fullName>
    </submittedName>
</protein>
<organism evidence="1 2">
    <name type="scientific">Candidatus Vogelbacteria bacterium RIFOXYD1_FULL_46_19</name>
    <dbReference type="NCBI Taxonomy" id="1802439"/>
    <lineage>
        <taxon>Bacteria</taxon>
        <taxon>Candidatus Vogeliibacteriota</taxon>
    </lineage>
</organism>
<sequence>MEGGRCVVVWLSSEREIGQRVIFILYKVGNWTWFQTIGGEPLRNVALILGVLLVVSGCATTVLSPSYKLEVEEIAIDNPASFNIQKFCRMVVGELYVNNSLPTVQGYVRVKAAPEAGGPTGVYLMAESDVSSLPLGSLAEIVPTELKQQGETIAFNAYILKPVVAPAP</sequence>
<name>A0A1G2QHQ6_9BACT</name>
<evidence type="ECO:0000313" key="2">
    <source>
        <dbReference type="Proteomes" id="UP000177838"/>
    </source>
</evidence>
<dbReference type="EMBL" id="MHTK01000006">
    <property type="protein sequence ID" value="OHA59619.1"/>
    <property type="molecule type" value="Genomic_DNA"/>
</dbReference>
<dbReference type="STRING" id="1802439.A2589_02035"/>
<dbReference type="AlphaFoldDB" id="A0A1G2QHQ6"/>
<reference evidence="1 2" key="1">
    <citation type="journal article" date="2016" name="Nat. Commun.">
        <title>Thousands of microbial genomes shed light on interconnected biogeochemical processes in an aquifer system.</title>
        <authorList>
            <person name="Anantharaman K."/>
            <person name="Brown C.T."/>
            <person name="Hug L.A."/>
            <person name="Sharon I."/>
            <person name="Castelle C.J."/>
            <person name="Probst A.J."/>
            <person name="Thomas B.C."/>
            <person name="Singh A."/>
            <person name="Wilkins M.J."/>
            <person name="Karaoz U."/>
            <person name="Brodie E.L."/>
            <person name="Williams K.H."/>
            <person name="Hubbard S.S."/>
            <person name="Banfield J.F."/>
        </authorList>
    </citation>
    <scope>NUCLEOTIDE SEQUENCE [LARGE SCALE GENOMIC DNA]</scope>
</reference>
<comment type="caution">
    <text evidence="1">The sequence shown here is derived from an EMBL/GenBank/DDBJ whole genome shotgun (WGS) entry which is preliminary data.</text>
</comment>
<evidence type="ECO:0000313" key="1">
    <source>
        <dbReference type="EMBL" id="OHA59619.1"/>
    </source>
</evidence>
<proteinExistence type="predicted"/>
<dbReference type="Proteomes" id="UP000177838">
    <property type="component" value="Unassembled WGS sequence"/>
</dbReference>
<gene>
    <name evidence="1" type="ORF">A2589_02035</name>
</gene>
<accession>A0A1G2QHQ6</accession>